<proteinExistence type="predicted"/>
<comment type="caution">
    <text evidence="2">The sequence shown here is derived from an EMBL/GenBank/DDBJ whole genome shotgun (WGS) entry which is preliminary data.</text>
</comment>
<evidence type="ECO:0000256" key="1">
    <source>
        <dbReference type="SAM" id="SignalP"/>
    </source>
</evidence>
<evidence type="ECO:0008006" key="4">
    <source>
        <dbReference type="Google" id="ProtNLM"/>
    </source>
</evidence>
<sequence>MNDGICASVHLVAMLVSSCFAKEHEKHQHMVLAFLSKHLVKAQLVEFGFHMHVLHFKTLWARDGAKVGSMKVGVILTETKGFTGMHAMHPAKASDWSLWRPAKLRPLTWHLLSTVLLIEYARNGATAAHLAP</sequence>
<dbReference type="EMBL" id="MU070657">
    <property type="protein sequence ID" value="KAF5826922.1"/>
    <property type="molecule type" value="Genomic_DNA"/>
</dbReference>
<keyword evidence="3" id="KW-1185">Reference proteome</keyword>
<protein>
    <recommendedName>
        <fullName evidence="4">Secreted protein</fullName>
    </recommendedName>
</protein>
<accession>A0ABQ7FX39</accession>
<organism evidence="2 3">
    <name type="scientific">Dunaliella salina</name>
    <name type="common">Green alga</name>
    <name type="synonym">Protococcus salinus</name>
    <dbReference type="NCBI Taxonomy" id="3046"/>
    <lineage>
        <taxon>Eukaryota</taxon>
        <taxon>Viridiplantae</taxon>
        <taxon>Chlorophyta</taxon>
        <taxon>core chlorophytes</taxon>
        <taxon>Chlorophyceae</taxon>
        <taxon>CS clade</taxon>
        <taxon>Chlamydomonadales</taxon>
        <taxon>Dunaliellaceae</taxon>
        <taxon>Dunaliella</taxon>
    </lineage>
</organism>
<reference evidence="2" key="1">
    <citation type="submission" date="2017-08" db="EMBL/GenBank/DDBJ databases">
        <authorList>
            <person name="Polle J.E."/>
            <person name="Barry K."/>
            <person name="Cushman J."/>
            <person name="Schmutz J."/>
            <person name="Tran D."/>
            <person name="Hathwaick L.T."/>
            <person name="Yim W.C."/>
            <person name="Jenkins J."/>
            <person name="Mckie-Krisberg Z.M."/>
            <person name="Prochnik S."/>
            <person name="Lindquist E."/>
            <person name="Dockter R.B."/>
            <person name="Adam C."/>
            <person name="Molina H."/>
            <person name="Bunkerborg J."/>
            <person name="Jin E."/>
            <person name="Buchheim M."/>
            <person name="Magnuson J."/>
        </authorList>
    </citation>
    <scope>NUCLEOTIDE SEQUENCE</scope>
    <source>
        <strain evidence="2">CCAP 19/18</strain>
    </source>
</reference>
<feature type="chain" id="PRO_5047326081" description="Secreted protein" evidence="1">
    <location>
        <begin position="22"/>
        <end position="132"/>
    </location>
</feature>
<feature type="signal peptide" evidence="1">
    <location>
        <begin position="1"/>
        <end position="21"/>
    </location>
</feature>
<dbReference type="Proteomes" id="UP000815325">
    <property type="component" value="Unassembled WGS sequence"/>
</dbReference>
<evidence type="ECO:0000313" key="2">
    <source>
        <dbReference type="EMBL" id="KAF5826922.1"/>
    </source>
</evidence>
<gene>
    <name evidence="2" type="ORF">DUNSADRAFT_1753</name>
</gene>
<evidence type="ECO:0000313" key="3">
    <source>
        <dbReference type="Proteomes" id="UP000815325"/>
    </source>
</evidence>
<keyword evidence="1" id="KW-0732">Signal</keyword>
<name>A0ABQ7FX39_DUNSA</name>